<dbReference type="Proteomes" id="UP000647339">
    <property type="component" value="Unassembled WGS sequence"/>
</dbReference>
<name>A0ABQ1VD72_9BACT</name>
<evidence type="ECO:0000313" key="3">
    <source>
        <dbReference type="Proteomes" id="UP000647339"/>
    </source>
</evidence>
<organism evidence="2 3">
    <name type="scientific">Echinicola rosea</name>
    <dbReference type="NCBI Taxonomy" id="1807691"/>
    <lineage>
        <taxon>Bacteria</taxon>
        <taxon>Pseudomonadati</taxon>
        <taxon>Bacteroidota</taxon>
        <taxon>Cytophagia</taxon>
        <taxon>Cytophagales</taxon>
        <taxon>Cyclobacteriaceae</taxon>
        <taxon>Echinicola</taxon>
    </lineage>
</organism>
<evidence type="ECO:0000256" key="1">
    <source>
        <dbReference type="SAM" id="Phobius"/>
    </source>
</evidence>
<protein>
    <recommendedName>
        <fullName evidence="4">Cbb3-type cytochrome oxidase component FixQ</fullName>
    </recommendedName>
</protein>
<dbReference type="EMBL" id="BMIU01000035">
    <property type="protein sequence ID" value="GGF50613.1"/>
    <property type="molecule type" value="Genomic_DNA"/>
</dbReference>
<keyword evidence="3" id="KW-1185">Reference proteome</keyword>
<feature type="transmembrane region" description="Helical" evidence="1">
    <location>
        <begin position="17"/>
        <end position="39"/>
    </location>
</feature>
<sequence>MLENITHGVGPQGQVDYIITAVALILVILALAFSLKFLIKPGEKSEKHIKNLILEDEYNGKS</sequence>
<accession>A0ABQ1VD72</accession>
<gene>
    <name evidence="2" type="ORF">GCM10011339_43950</name>
</gene>
<keyword evidence="1" id="KW-1133">Transmembrane helix</keyword>
<keyword evidence="1" id="KW-0472">Membrane</keyword>
<keyword evidence="1" id="KW-0812">Transmembrane</keyword>
<evidence type="ECO:0008006" key="4">
    <source>
        <dbReference type="Google" id="ProtNLM"/>
    </source>
</evidence>
<comment type="caution">
    <text evidence="2">The sequence shown here is derived from an EMBL/GenBank/DDBJ whole genome shotgun (WGS) entry which is preliminary data.</text>
</comment>
<evidence type="ECO:0000313" key="2">
    <source>
        <dbReference type="EMBL" id="GGF50613.1"/>
    </source>
</evidence>
<reference evidence="3" key="1">
    <citation type="journal article" date="2019" name="Int. J. Syst. Evol. Microbiol.">
        <title>The Global Catalogue of Microorganisms (GCM) 10K type strain sequencing project: providing services to taxonomists for standard genome sequencing and annotation.</title>
        <authorList>
            <consortium name="The Broad Institute Genomics Platform"/>
            <consortium name="The Broad Institute Genome Sequencing Center for Infectious Disease"/>
            <person name="Wu L."/>
            <person name="Ma J."/>
        </authorList>
    </citation>
    <scope>NUCLEOTIDE SEQUENCE [LARGE SCALE GENOMIC DNA]</scope>
    <source>
        <strain evidence="3">CGMCC 1.15407</strain>
    </source>
</reference>
<proteinExistence type="predicted"/>